<dbReference type="InterPro" id="IPR002933">
    <property type="entry name" value="Peptidase_M20"/>
</dbReference>
<protein>
    <submittedName>
        <fullName evidence="4">Putative peptidase t</fullName>
        <ecNumber evidence="4">3.4.11.-</ecNumber>
    </submittedName>
</protein>
<dbReference type="InterPro" id="IPR010161">
    <property type="entry name" value="Peptidase_M20B"/>
</dbReference>
<dbReference type="SUPFAM" id="SSF55031">
    <property type="entry name" value="Bacterial exopeptidase dimerisation domain"/>
    <property type="match status" value="1"/>
</dbReference>
<keyword evidence="4" id="KW-0378">Hydrolase</keyword>
<dbReference type="AlphaFoldDB" id="A0A422PUM1"/>
<dbReference type="PIRSF" id="PIRSF037215">
    <property type="entry name" value="Peptidase_M20B"/>
    <property type="match status" value="1"/>
</dbReference>
<sequence length="419" mass="45799">MPGKSVEERLVERFMRYSAISSQSNPANVGKCLPTSPGQQELAELVAAELRAGGLDDVVCDNHATVTAVKRGRRKGCPTVGFIVHLDTIDVGLSPVVRAQKLRYEGGDVCLNKEQDIWLRAAEHPEIAQYAGQEILFSDGTSVLGADNKAAVTTVVEMITSLRPEDEHGDIIVCCVPDEEVGLVGAKHLDLASRFNVDFAYTIDCCELGEVVYENFNAAGATITFTGVTAHPMSAKGVLVNPLLMAVDYISRFDRNETPECTAGKDGYHWFAEMTANQSEAVLQVMVREFDLAKFEERKQKLHTVAREIQQLHPTGRVQVRVADQYRNIADSLGGDRTAVDIIFEAMRAAGVEAKVTAMRGGTDGAVLSAKGIVTPNYFTGAHNFHSKFEFLPVPSLLKSYEVTRQIVFLAAKRAKPRL</sequence>
<dbReference type="Gene3D" id="3.40.630.10">
    <property type="entry name" value="Zn peptidases"/>
    <property type="match status" value="1"/>
</dbReference>
<evidence type="ECO:0000313" key="4">
    <source>
        <dbReference type="EMBL" id="RNF21436.1"/>
    </source>
</evidence>
<dbReference type="RefSeq" id="XP_029229539.1">
    <property type="nucleotide sequence ID" value="XM_029370404.1"/>
</dbReference>
<dbReference type="InterPro" id="IPR011650">
    <property type="entry name" value="Peptidase_M20_dimer"/>
</dbReference>
<gene>
    <name evidence="4" type="ORF">Tco025E_03486</name>
</gene>
<dbReference type="GO" id="GO:0045148">
    <property type="term" value="F:tripeptide aminopeptidase activity"/>
    <property type="evidence" value="ECO:0007669"/>
    <property type="project" value="InterPro"/>
</dbReference>
<dbReference type="Gene3D" id="3.30.70.360">
    <property type="match status" value="1"/>
</dbReference>
<dbReference type="PANTHER" id="PTHR42994">
    <property type="entry name" value="PEPTIDASE T"/>
    <property type="match status" value="1"/>
</dbReference>
<evidence type="ECO:0000313" key="5">
    <source>
        <dbReference type="Proteomes" id="UP000284403"/>
    </source>
</evidence>
<dbReference type="GO" id="GO:0008270">
    <property type="term" value="F:zinc ion binding"/>
    <property type="evidence" value="ECO:0007669"/>
    <property type="project" value="InterPro"/>
</dbReference>
<evidence type="ECO:0000256" key="2">
    <source>
        <dbReference type="ARBA" id="ARBA00022833"/>
    </source>
</evidence>
<keyword evidence="2" id="KW-0862">Zinc</keyword>
<dbReference type="PANTHER" id="PTHR42994:SF1">
    <property type="entry name" value="PEPTIDASE T"/>
    <property type="match status" value="1"/>
</dbReference>
<comment type="caution">
    <text evidence="4">The sequence shown here is derived from an EMBL/GenBank/DDBJ whole genome shotgun (WGS) entry which is preliminary data.</text>
</comment>
<keyword evidence="4" id="KW-0645">Protease</keyword>
<keyword evidence="4" id="KW-0031">Aminopeptidase</keyword>
<proteinExistence type="predicted"/>
<dbReference type="GeneID" id="40317097"/>
<organism evidence="4 5">
    <name type="scientific">Trypanosoma conorhini</name>
    <dbReference type="NCBI Taxonomy" id="83891"/>
    <lineage>
        <taxon>Eukaryota</taxon>
        <taxon>Discoba</taxon>
        <taxon>Euglenozoa</taxon>
        <taxon>Kinetoplastea</taxon>
        <taxon>Metakinetoplastina</taxon>
        <taxon>Trypanosomatida</taxon>
        <taxon>Trypanosomatidae</taxon>
        <taxon>Trypanosoma</taxon>
    </lineage>
</organism>
<comment type="cofactor">
    <cofactor evidence="1">
        <name>Zn(2+)</name>
        <dbReference type="ChEBI" id="CHEBI:29105"/>
    </cofactor>
</comment>
<evidence type="ECO:0000259" key="3">
    <source>
        <dbReference type="Pfam" id="PF07687"/>
    </source>
</evidence>
<dbReference type="NCBIfam" id="NF003976">
    <property type="entry name" value="PRK05469.1"/>
    <property type="match status" value="1"/>
</dbReference>
<dbReference type="InterPro" id="IPR036264">
    <property type="entry name" value="Bact_exopeptidase_dim_dom"/>
</dbReference>
<dbReference type="Pfam" id="PF01546">
    <property type="entry name" value="Peptidase_M20"/>
    <property type="match status" value="1"/>
</dbReference>
<dbReference type="Proteomes" id="UP000284403">
    <property type="component" value="Unassembled WGS sequence"/>
</dbReference>
<dbReference type="NCBIfam" id="TIGR01882">
    <property type="entry name" value="peptidase-T"/>
    <property type="match status" value="1"/>
</dbReference>
<keyword evidence="5" id="KW-1185">Reference proteome</keyword>
<dbReference type="EMBL" id="MKKU01000156">
    <property type="protein sequence ID" value="RNF21436.1"/>
    <property type="molecule type" value="Genomic_DNA"/>
</dbReference>
<dbReference type="EC" id="3.4.11.-" evidence="4"/>
<dbReference type="OrthoDB" id="25978at2759"/>
<dbReference type="SUPFAM" id="SSF53187">
    <property type="entry name" value="Zn-dependent exopeptidases"/>
    <property type="match status" value="1"/>
</dbReference>
<name>A0A422PUM1_9TRYP</name>
<dbReference type="GO" id="GO:0006518">
    <property type="term" value="P:peptide metabolic process"/>
    <property type="evidence" value="ECO:0007669"/>
    <property type="project" value="InterPro"/>
</dbReference>
<accession>A0A422PUM1</accession>
<dbReference type="Pfam" id="PF07687">
    <property type="entry name" value="M20_dimer"/>
    <property type="match status" value="1"/>
</dbReference>
<evidence type="ECO:0000256" key="1">
    <source>
        <dbReference type="ARBA" id="ARBA00001947"/>
    </source>
</evidence>
<feature type="domain" description="Peptidase M20 dimerisation" evidence="3">
    <location>
        <begin position="213"/>
        <end position="313"/>
    </location>
</feature>
<dbReference type="NCBIfam" id="NF009920">
    <property type="entry name" value="PRK13381.1"/>
    <property type="match status" value="1"/>
</dbReference>
<reference evidence="4 5" key="1">
    <citation type="journal article" date="2018" name="BMC Genomics">
        <title>Genomic comparison of Trypanosoma conorhini and Trypanosoma rangeli to Trypanosoma cruzi strains of high and low virulence.</title>
        <authorList>
            <person name="Bradwell K.R."/>
            <person name="Koparde V.N."/>
            <person name="Matveyev A.V."/>
            <person name="Serrano M.G."/>
            <person name="Alves J.M."/>
            <person name="Parikh H."/>
            <person name="Huang B."/>
            <person name="Lee V."/>
            <person name="Espinosa-Alvarez O."/>
            <person name="Ortiz P.A."/>
            <person name="Costa-Martins A.G."/>
            <person name="Teixeira M.M."/>
            <person name="Buck G.A."/>
        </authorList>
    </citation>
    <scope>NUCLEOTIDE SEQUENCE [LARGE SCALE GENOMIC DNA]</scope>
    <source>
        <strain evidence="4 5">025E</strain>
    </source>
</reference>